<evidence type="ECO:0000256" key="3">
    <source>
        <dbReference type="ARBA" id="ARBA00022679"/>
    </source>
</evidence>
<reference evidence="6" key="2">
    <citation type="journal article" date="2017" name="J. Anim. Genet.">
        <title>Multiple reference genome sequences of hot pepper reveal the massive evolution of plant disease resistance genes by retroduplication.</title>
        <authorList>
            <person name="Kim S."/>
            <person name="Park J."/>
            <person name="Yeom S.-I."/>
            <person name="Kim Y.-M."/>
            <person name="Seo E."/>
            <person name="Kim K.-T."/>
            <person name="Kim M.-S."/>
            <person name="Lee J.M."/>
            <person name="Cheong K."/>
            <person name="Shin H.-S."/>
            <person name="Kim S.-B."/>
            <person name="Han K."/>
            <person name="Lee J."/>
            <person name="Park M."/>
            <person name="Lee H.-A."/>
            <person name="Lee H.-Y."/>
            <person name="Lee Y."/>
            <person name="Oh S."/>
            <person name="Lee J.H."/>
            <person name="Choi E."/>
            <person name="Choi E."/>
            <person name="Lee S.E."/>
            <person name="Jeon J."/>
            <person name="Kim H."/>
            <person name="Choi G."/>
            <person name="Song H."/>
            <person name="Lee J."/>
            <person name="Lee S.-C."/>
            <person name="Kwon J.-K."/>
            <person name="Lee H.-Y."/>
            <person name="Koo N."/>
            <person name="Hong Y."/>
            <person name="Kim R.W."/>
            <person name="Kang W.-H."/>
            <person name="Huh J.H."/>
            <person name="Kang B.-C."/>
            <person name="Yang T.-J."/>
            <person name="Lee Y.-H."/>
            <person name="Bennetzen J.L."/>
            <person name="Choi D."/>
        </authorList>
    </citation>
    <scope>NUCLEOTIDE SEQUENCE [LARGE SCALE GENOMIC DNA]</scope>
    <source>
        <strain evidence="6">cv. PBC81</strain>
    </source>
</reference>
<protein>
    <submittedName>
        <fullName evidence="5">LL-diaminopimelate aminotransferase, chloroplastic</fullName>
    </submittedName>
</protein>
<dbReference type="STRING" id="33114.A0A2G2V4V8"/>
<evidence type="ECO:0000313" key="6">
    <source>
        <dbReference type="Proteomes" id="UP000224567"/>
    </source>
</evidence>
<keyword evidence="3" id="KW-0808">Transferase</keyword>
<reference evidence="5 6" key="1">
    <citation type="journal article" date="2017" name="Genome Biol.">
        <title>New reference genome sequences of hot pepper reveal the massive evolution of plant disease-resistance genes by retroduplication.</title>
        <authorList>
            <person name="Kim S."/>
            <person name="Park J."/>
            <person name="Yeom S.I."/>
            <person name="Kim Y.M."/>
            <person name="Seo E."/>
            <person name="Kim K.T."/>
            <person name="Kim M.S."/>
            <person name="Lee J.M."/>
            <person name="Cheong K."/>
            <person name="Shin H.S."/>
            <person name="Kim S.B."/>
            <person name="Han K."/>
            <person name="Lee J."/>
            <person name="Park M."/>
            <person name="Lee H.A."/>
            <person name="Lee H.Y."/>
            <person name="Lee Y."/>
            <person name="Oh S."/>
            <person name="Lee J.H."/>
            <person name="Choi E."/>
            <person name="Choi E."/>
            <person name="Lee S.E."/>
            <person name="Jeon J."/>
            <person name="Kim H."/>
            <person name="Choi G."/>
            <person name="Song H."/>
            <person name="Lee J."/>
            <person name="Lee S.C."/>
            <person name="Kwon J.K."/>
            <person name="Lee H.Y."/>
            <person name="Koo N."/>
            <person name="Hong Y."/>
            <person name="Kim R.W."/>
            <person name="Kang W.H."/>
            <person name="Huh J.H."/>
            <person name="Kang B.C."/>
            <person name="Yang T.J."/>
            <person name="Lee Y.H."/>
            <person name="Bennetzen J.L."/>
            <person name="Choi D."/>
        </authorList>
    </citation>
    <scope>NUCLEOTIDE SEQUENCE [LARGE SCALE GENOMIC DNA]</scope>
    <source>
        <strain evidence="6">cv. PBC81</strain>
    </source>
</reference>
<dbReference type="GO" id="GO:0008483">
    <property type="term" value="F:transaminase activity"/>
    <property type="evidence" value="ECO:0007669"/>
    <property type="project" value="UniProtKB-KW"/>
</dbReference>
<dbReference type="AlphaFoldDB" id="A0A2G2V4V8"/>
<name>A0A2G2V4V8_CAPBA</name>
<proteinExistence type="predicted"/>
<dbReference type="InterPro" id="IPR019942">
    <property type="entry name" value="DapL/ALD1"/>
</dbReference>
<gene>
    <name evidence="5" type="ORF">CQW23_32363</name>
</gene>
<keyword evidence="6" id="KW-1185">Reference proteome</keyword>
<dbReference type="InterPro" id="IPR015421">
    <property type="entry name" value="PyrdxlP-dep_Trfase_major"/>
</dbReference>
<keyword evidence="4" id="KW-0663">Pyridoxal phosphate</keyword>
<dbReference type="EMBL" id="MLFT02000275">
    <property type="protein sequence ID" value="PHT28026.1"/>
    <property type="molecule type" value="Genomic_DNA"/>
</dbReference>
<sequence length="238" mass="26433">MELPNGSYSAGKKHKLSLLGDVLKALRAKAEVYVFSEDEVDTETESEDNACSLKDERMVEDHGHGKLGKLNECQTQTTRKPTAEYIPRHRRGKLETLRTQYINTKEVSFKDFSASSIIADVVDAPAMDIIEKASLDQLKASIASSTYYGNVGLDEDKIFVSDGAKSDISRLQVLFGFNVTIAVQDPSYPDYVDSSVIMGQTAQLQKDMEKHGNIAYMRYSESRTLHDARNSEGPQANP</sequence>
<keyword evidence="2 5" id="KW-0032">Aminotransferase</keyword>
<dbReference type="PANTHER" id="PTHR43144">
    <property type="entry name" value="AMINOTRANSFERASE"/>
    <property type="match status" value="1"/>
</dbReference>
<dbReference type="Proteomes" id="UP000224567">
    <property type="component" value="Unassembled WGS sequence"/>
</dbReference>
<evidence type="ECO:0000256" key="1">
    <source>
        <dbReference type="ARBA" id="ARBA00001933"/>
    </source>
</evidence>
<comment type="cofactor">
    <cofactor evidence="1">
        <name>pyridoxal 5'-phosphate</name>
        <dbReference type="ChEBI" id="CHEBI:597326"/>
    </cofactor>
</comment>
<evidence type="ECO:0000313" key="5">
    <source>
        <dbReference type="EMBL" id="PHT28026.1"/>
    </source>
</evidence>
<dbReference type="OrthoDB" id="1657096at2759"/>
<organism evidence="5 6">
    <name type="scientific">Capsicum baccatum</name>
    <name type="common">Peruvian pepper</name>
    <dbReference type="NCBI Taxonomy" id="33114"/>
    <lineage>
        <taxon>Eukaryota</taxon>
        <taxon>Viridiplantae</taxon>
        <taxon>Streptophyta</taxon>
        <taxon>Embryophyta</taxon>
        <taxon>Tracheophyta</taxon>
        <taxon>Spermatophyta</taxon>
        <taxon>Magnoliopsida</taxon>
        <taxon>eudicotyledons</taxon>
        <taxon>Gunneridae</taxon>
        <taxon>Pentapetalae</taxon>
        <taxon>asterids</taxon>
        <taxon>lamiids</taxon>
        <taxon>Solanales</taxon>
        <taxon>Solanaceae</taxon>
        <taxon>Solanoideae</taxon>
        <taxon>Capsiceae</taxon>
        <taxon>Capsicum</taxon>
    </lineage>
</organism>
<comment type="caution">
    <text evidence="5">The sequence shown here is derived from an EMBL/GenBank/DDBJ whole genome shotgun (WGS) entry which is preliminary data.</text>
</comment>
<evidence type="ECO:0000256" key="4">
    <source>
        <dbReference type="ARBA" id="ARBA00022898"/>
    </source>
</evidence>
<accession>A0A2G2V4V8</accession>
<dbReference type="Gene3D" id="3.40.640.10">
    <property type="entry name" value="Type I PLP-dependent aspartate aminotransferase-like (Major domain)"/>
    <property type="match status" value="1"/>
</dbReference>
<evidence type="ECO:0000256" key="2">
    <source>
        <dbReference type="ARBA" id="ARBA00022576"/>
    </source>
</evidence>